<evidence type="ECO:0000256" key="1">
    <source>
        <dbReference type="SAM" id="MobiDB-lite"/>
    </source>
</evidence>
<keyword evidence="2" id="KW-1133">Transmembrane helix</keyword>
<name>A0ABT7DJU0_9ACTN</name>
<reference evidence="3 4" key="1">
    <citation type="submission" date="2023-05" db="EMBL/GenBank/DDBJ databases">
        <title>Gordonibacter KGMB12511T sp. nov., isolated from faeces of healthy Korean.</title>
        <authorList>
            <person name="Kim H.S."/>
            <person name="Kim J.-S."/>
            <person name="Suh M.K."/>
            <person name="Eom M.K."/>
            <person name="Do H.E."/>
            <person name="Lee J.-S."/>
        </authorList>
    </citation>
    <scope>NUCLEOTIDE SEQUENCE [LARGE SCALE GENOMIC DNA]</scope>
    <source>
        <strain evidence="3 4">KGMB12511</strain>
    </source>
</reference>
<organism evidence="3 4">
    <name type="scientific">Gordonibacter faecis</name>
    <dbReference type="NCBI Taxonomy" id="3047475"/>
    <lineage>
        <taxon>Bacteria</taxon>
        <taxon>Bacillati</taxon>
        <taxon>Actinomycetota</taxon>
        <taxon>Coriobacteriia</taxon>
        <taxon>Eggerthellales</taxon>
        <taxon>Eggerthellaceae</taxon>
        <taxon>Gordonibacter</taxon>
    </lineage>
</organism>
<sequence length="141" mass="15418">MNYLFQICCALSVGLFIGFLGGAVKVGVRRRSGKARPYSADQVERTARLLRAVSAVLKFVTVLFLALGLIWCAYYLILGVVEPEQAEYATAMSQLIVSVLTIVSIGFAFFEFVQSSRRREDAKTTATAPAEAAEVEGEKRS</sequence>
<feature type="transmembrane region" description="Helical" evidence="2">
    <location>
        <begin position="6"/>
        <end position="28"/>
    </location>
</feature>
<evidence type="ECO:0000313" key="3">
    <source>
        <dbReference type="EMBL" id="MDJ1649795.1"/>
    </source>
</evidence>
<accession>A0ABT7DJU0</accession>
<keyword evidence="4" id="KW-1185">Reference proteome</keyword>
<feature type="transmembrane region" description="Helical" evidence="2">
    <location>
        <begin position="49"/>
        <end position="77"/>
    </location>
</feature>
<protein>
    <recommendedName>
        <fullName evidence="5">Transporter</fullName>
    </recommendedName>
</protein>
<dbReference type="Proteomes" id="UP001232750">
    <property type="component" value="Unassembled WGS sequence"/>
</dbReference>
<evidence type="ECO:0000313" key="4">
    <source>
        <dbReference type="Proteomes" id="UP001232750"/>
    </source>
</evidence>
<gene>
    <name evidence="3" type="ORF">QNJ86_03185</name>
</gene>
<evidence type="ECO:0008006" key="5">
    <source>
        <dbReference type="Google" id="ProtNLM"/>
    </source>
</evidence>
<dbReference type="RefSeq" id="WP_283831137.1">
    <property type="nucleotide sequence ID" value="NZ_JASJEU010000006.1"/>
</dbReference>
<proteinExistence type="predicted"/>
<keyword evidence="2" id="KW-0812">Transmembrane</keyword>
<dbReference type="EMBL" id="JASJEU010000006">
    <property type="protein sequence ID" value="MDJ1649795.1"/>
    <property type="molecule type" value="Genomic_DNA"/>
</dbReference>
<keyword evidence="2" id="KW-0472">Membrane</keyword>
<comment type="caution">
    <text evidence="3">The sequence shown here is derived from an EMBL/GenBank/DDBJ whole genome shotgun (WGS) entry which is preliminary data.</text>
</comment>
<feature type="region of interest" description="Disordered" evidence="1">
    <location>
        <begin position="119"/>
        <end position="141"/>
    </location>
</feature>
<feature type="transmembrane region" description="Helical" evidence="2">
    <location>
        <begin position="89"/>
        <end position="110"/>
    </location>
</feature>
<evidence type="ECO:0000256" key="2">
    <source>
        <dbReference type="SAM" id="Phobius"/>
    </source>
</evidence>